<sequence length="280" mass="30258">MAFIRPYEKRDFEATAHICRATLPPSLASSSAAHTMAPYLWTHQYTHLSPSTCFVLDDGSGTAVGYCIGCPDTTSFAAAYPSYVSAVLDASSEVQQLRAEQADPLAPAAEAEPWTKEDGSVNGACLVQLAHDPLRLLAVEAAVAARFPATLHIDLLEGWQGKGWGGKLLERTVRALGDEQKKDAGGGVWIGVAADNAKVVPFYERMGFRLWEEEDDESHQQPHQQDEQDYDKDKDKPQGEKSETEPGAEGGNAKRGGSIVMVREFLGGAALRPGKLGDEE</sequence>
<evidence type="ECO:0000313" key="3">
    <source>
        <dbReference type="EMBL" id="KAH6894452.1"/>
    </source>
</evidence>
<evidence type="ECO:0000313" key="4">
    <source>
        <dbReference type="Proteomes" id="UP000777438"/>
    </source>
</evidence>
<dbReference type="OrthoDB" id="64477at2759"/>
<dbReference type="Proteomes" id="UP000777438">
    <property type="component" value="Unassembled WGS sequence"/>
</dbReference>
<protein>
    <recommendedName>
        <fullName evidence="2">N-acetyltransferase domain-containing protein</fullName>
    </recommendedName>
</protein>
<dbReference type="Gene3D" id="3.40.630.30">
    <property type="match status" value="1"/>
</dbReference>
<proteinExistence type="predicted"/>
<reference evidence="3 4" key="1">
    <citation type="journal article" date="2021" name="Nat. Commun.">
        <title>Genetic determinants of endophytism in the Arabidopsis root mycobiome.</title>
        <authorList>
            <person name="Mesny F."/>
            <person name="Miyauchi S."/>
            <person name="Thiergart T."/>
            <person name="Pickel B."/>
            <person name="Atanasova L."/>
            <person name="Karlsson M."/>
            <person name="Huettel B."/>
            <person name="Barry K.W."/>
            <person name="Haridas S."/>
            <person name="Chen C."/>
            <person name="Bauer D."/>
            <person name="Andreopoulos W."/>
            <person name="Pangilinan J."/>
            <person name="LaButti K."/>
            <person name="Riley R."/>
            <person name="Lipzen A."/>
            <person name="Clum A."/>
            <person name="Drula E."/>
            <person name="Henrissat B."/>
            <person name="Kohler A."/>
            <person name="Grigoriev I.V."/>
            <person name="Martin F.M."/>
            <person name="Hacquard S."/>
        </authorList>
    </citation>
    <scope>NUCLEOTIDE SEQUENCE [LARGE SCALE GENOMIC DNA]</scope>
    <source>
        <strain evidence="3 4">MPI-CAGE-CH-0241</strain>
    </source>
</reference>
<dbReference type="InterPro" id="IPR000182">
    <property type="entry name" value="GNAT_dom"/>
</dbReference>
<name>A0A9P9ASH1_9HYPO</name>
<dbReference type="InterPro" id="IPR016181">
    <property type="entry name" value="Acyl_CoA_acyltransferase"/>
</dbReference>
<feature type="region of interest" description="Disordered" evidence="1">
    <location>
        <begin position="213"/>
        <end position="259"/>
    </location>
</feature>
<dbReference type="EMBL" id="JAGPYM010000005">
    <property type="protein sequence ID" value="KAH6894452.1"/>
    <property type="molecule type" value="Genomic_DNA"/>
</dbReference>
<accession>A0A9P9ASH1</accession>
<dbReference type="AlphaFoldDB" id="A0A9P9ASH1"/>
<comment type="caution">
    <text evidence="3">The sequence shown here is derived from an EMBL/GenBank/DDBJ whole genome shotgun (WGS) entry which is preliminary data.</text>
</comment>
<dbReference type="PROSITE" id="PS51186">
    <property type="entry name" value="GNAT"/>
    <property type="match status" value="1"/>
</dbReference>
<dbReference type="GO" id="GO:0016747">
    <property type="term" value="F:acyltransferase activity, transferring groups other than amino-acyl groups"/>
    <property type="evidence" value="ECO:0007669"/>
    <property type="project" value="InterPro"/>
</dbReference>
<dbReference type="Pfam" id="PF00583">
    <property type="entry name" value="Acetyltransf_1"/>
    <property type="match status" value="1"/>
</dbReference>
<evidence type="ECO:0000256" key="1">
    <source>
        <dbReference type="SAM" id="MobiDB-lite"/>
    </source>
</evidence>
<gene>
    <name evidence="3" type="ORF">B0T10DRAFT_480489</name>
</gene>
<evidence type="ECO:0000259" key="2">
    <source>
        <dbReference type="PROSITE" id="PS51186"/>
    </source>
</evidence>
<feature type="compositionally biased region" description="Basic and acidic residues" evidence="1">
    <location>
        <begin position="218"/>
        <end position="244"/>
    </location>
</feature>
<feature type="domain" description="N-acetyltransferase" evidence="2">
    <location>
        <begin position="81"/>
        <end position="237"/>
    </location>
</feature>
<dbReference type="SUPFAM" id="SSF55729">
    <property type="entry name" value="Acyl-CoA N-acyltransferases (Nat)"/>
    <property type="match status" value="1"/>
</dbReference>
<organism evidence="3 4">
    <name type="scientific">Thelonectria olida</name>
    <dbReference type="NCBI Taxonomy" id="1576542"/>
    <lineage>
        <taxon>Eukaryota</taxon>
        <taxon>Fungi</taxon>
        <taxon>Dikarya</taxon>
        <taxon>Ascomycota</taxon>
        <taxon>Pezizomycotina</taxon>
        <taxon>Sordariomycetes</taxon>
        <taxon>Hypocreomycetidae</taxon>
        <taxon>Hypocreales</taxon>
        <taxon>Nectriaceae</taxon>
        <taxon>Thelonectria</taxon>
    </lineage>
</organism>
<keyword evidence="4" id="KW-1185">Reference proteome</keyword>